<organism evidence="1 2">
    <name type="scientific">Goekera deserti</name>
    <dbReference type="NCBI Taxonomy" id="2497753"/>
    <lineage>
        <taxon>Bacteria</taxon>
        <taxon>Bacillati</taxon>
        <taxon>Actinomycetota</taxon>
        <taxon>Actinomycetes</taxon>
        <taxon>Geodermatophilales</taxon>
        <taxon>Geodermatophilaceae</taxon>
        <taxon>Goekera</taxon>
    </lineage>
</organism>
<keyword evidence="2" id="KW-1185">Reference proteome</keyword>
<gene>
    <name evidence="1" type="ORF">G1H19_03445</name>
</gene>
<evidence type="ECO:0000313" key="2">
    <source>
        <dbReference type="Proteomes" id="UP000470470"/>
    </source>
</evidence>
<dbReference type="Proteomes" id="UP000470470">
    <property type="component" value="Unassembled WGS sequence"/>
</dbReference>
<comment type="caution">
    <text evidence="1">The sequence shown here is derived from an EMBL/GenBank/DDBJ whole genome shotgun (WGS) entry which is preliminary data.</text>
</comment>
<dbReference type="RefSeq" id="WP_152730244.1">
    <property type="nucleotide sequence ID" value="NZ_JAABOZ010000007.1"/>
</dbReference>
<dbReference type="AlphaFoldDB" id="A0A7K3WB71"/>
<protein>
    <submittedName>
        <fullName evidence="1">Uncharacterized protein</fullName>
    </submittedName>
</protein>
<sequence length="193" mass="21612">MTLTRSTVLQHAVPAVFAGWFVASVLGQHPDRSYDRVRRLDRTGTGVLIPNWRFFAPNPAVEDQHFLYRLASADLTEHTEWREVFTSAPRQLTHAFWFPGRRTEKAVFDVAAALVNGPEKTAKGATAAAAARDLICDFVRYRLTPEPGYPLFQVLLVRYAGYDHSEDPKYDMVFDYRPVAGDGATAARLRGAA</sequence>
<reference evidence="1 2" key="1">
    <citation type="submission" date="2020-02" db="EMBL/GenBank/DDBJ databases">
        <title>The whole genome sequence of CPCC 205119.</title>
        <authorList>
            <person name="Jiang Z."/>
        </authorList>
    </citation>
    <scope>NUCLEOTIDE SEQUENCE [LARGE SCALE GENOMIC DNA]</scope>
    <source>
        <strain evidence="1 2">CPCC 205119</strain>
    </source>
</reference>
<proteinExistence type="predicted"/>
<name>A0A7K3WB71_9ACTN</name>
<accession>A0A7K3WB71</accession>
<dbReference type="EMBL" id="JAAGWK010000008">
    <property type="protein sequence ID" value="NEL53070.1"/>
    <property type="molecule type" value="Genomic_DNA"/>
</dbReference>
<evidence type="ECO:0000313" key="1">
    <source>
        <dbReference type="EMBL" id="NEL53070.1"/>
    </source>
</evidence>